<dbReference type="EMBL" id="CP060711">
    <property type="protein sequence ID" value="QNN45496.1"/>
    <property type="molecule type" value="Genomic_DNA"/>
</dbReference>
<evidence type="ECO:0000313" key="1">
    <source>
        <dbReference type="EMBL" id="QNN45496.1"/>
    </source>
</evidence>
<evidence type="ECO:0000313" key="2">
    <source>
        <dbReference type="Proteomes" id="UP000515977"/>
    </source>
</evidence>
<dbReference type="GO" id="GO:0016740">
    <property type="term" value="F:transferase activity"/>
    <property type="evidence" value="ECO:0007669"/>
    <property type="project" value="UniProtKB-KW"/>
</dbReference>
<dbReference type="Proteomes" id="UP000515977">
    <property type="component" value="Chromosome"/>
</dbReference>
<dbReference type="KEGG" id="tbv:H9L17_09680"/>
<dbReference type="SUPFAM" id="SSF55909">
    <property type="entry name" value="Pentein"/>
    <property type="match status" value="1"/>
</dbReference>
<accession>A0A7G9QQ71</accession>
<name>A0A7G9QQ71_9GAMM</name>
<proteinExistence type="predicted"/>
<dbReference type="Pfam" id="PF19420">
    <property type="entry name" value="DDAH_eukar"/>
    <property type="match status" value="1"/>
</dbReference>
<dbReference type="RefSeq" id="WP_187569264.1">
    <property type="nucleotide sequence ID" value="NZ_CP060711.1"/>
</dbReference>
<dbReference type="PANTHER" id="PTHR43224">
    <property type="entry name" value="AMIDINOTRANSFERASE"/>
    <property type="match status" value="1"/>
</dbReference>
<dbReference type="Gene3D" id="3.75.10.10">
    <property type="entry name" value="L-arginine/glycine Amidinotransferase, Chain A"/>
    <property type="match status" value="1"/>
</dbReference>
<dbReference type="AlphaFoldDB" id="A0A7G9QQ71"/>
<organism evidence="1 2">
    <name type="scientific">Thermomonas brevis</name>
    <dbReference type="NCBI Taxonomy" id="215691"/>
    <lineage>
        <taxon>Bacteria</taxon>
        <taxon>Pseudomonadati</taxon>
        <taxon>Pseudomonadota</taxon>
        <taxon>Gammaproteobacteria</taxon>
        <taxon>Lysobacterales</taxon>
        <taxon>Lysobacteraceae</taxon>
        <taxon>Thermomonas</taxon>
    </lineage>
</organism>
<dbReference type="InterPro" id="IPR014541">
    <property type="entry name" value="Amdntrnsf_FN0238"/>
</dbReference>
<gene>
    <name evidence="1" type="ORF">H9L17_09680</name>
</gene>
<reference evidence="1 2" key="1">
    <citation type="submission" date="2020-08" db="EMBL/GenBank/DDBJ databases">
        <title>Genome sequence of Thermomonas brevis KACC 16975T.</title>
        <authorList>
            <person name="Hyun D.-W."/>
            <person name="Bae J.-W."/>
        </authorList>
    </citation>
    <scope>NUCLEOTIDE SEQUENCE [LARGE SCALE GENOMIC DNA]</scope>
    <source>
        <strain evidence="1 2">KACC 16975</strain>
    </source>
</reference>
<dbReference type="PANTHER" id="PTHR43224:SF1">
    <property type="entry name" value="AMIDINOTRANSFERASE"/>
    <property type="match status" value="1"/>
</dbReference>
<protein>
    <submittedName>
        <fullName evidence="1">Amidinotransferase</fullName>
    </submittedName>
</protein>
<keyword evidence="2" id="KW-1185">Reference proteome</keyword>
<sequence>MITRDIAAFSAFARSAAADFGPATARAAFLVAPDGFRLAEQSARDNVYMADAAAFDAARASMQHRDLQRAVSAVLPTVCFAGDPATPDAVFPNNVFGTAAGRYVVGRMRHEVRQREAARADIRAFFRDVLGRAGIDLSAQPHPCELTGALVIDRARGLGFCGLSERCDEDGARLMHEAFGLRATLLFDLALGEYHTNVVLAVLAGRAAVVCPKGFADPAVAAAVVALYAPHAVICGEAEHAAFVANCIALSPETVWMSAAAGRALSPGHRAVLADAGFRVETVELDAIEAAGGSLRCCIGELY</sequence>
<keyword evidence="1" id="KW-0808">Transferase</keyword>